<dbReference type="OrthoDB" id="3687641at2759"/>
<evidence type="ECO:0000313" key="3">
    <source>
        <dbReference type="EMBL" id="KAF2636004.1"/>
    </source>
</evidence>
<comment type="pathway">
    <text evidence="1">Mycotoxin biosynthesis.</text>
</comment>
<gene>
    <name evidence="3" type="ORF">P280DRAFT_473412</name>
</gene>
<dbReference type="InterPro" id="IPR021765">
    <property type="entry name" value="UstYa-like"/>
</dbReference>
<dbReference type="PANTHER" id="PTHR33365:SF4">
    <property type="entry name" value="CYCLOCHLOROTINE BIOSYNTHESIS PROTEIN O"/>
    <property type="match status" value="1"/>
</dbReference>
<dbReference type="Pfam" id="PF11807">
    <property type="entry name" value="UstYa"/>
    <property type="match status" value="1"/>
</dbReference>
<evidence type="ECO:0000313" key="4">
    <source>
        <dbReference type="Proteomes" id="UP000799753"/>
    </source>
</evidence>
<accession>A0A6A6RPP1</accession>
<sequence>MMLFIGIRWQLDFPRKCLKYTDQYSPGLDIVDPIPHKVQFNGTLGFPSPFTGKPSQEIDDAWAEHDTVIEKTRFLTVTADELRDMGWDPADGVKVPEEYGGGYMAYPEVTHMLHCVNFLRMATFPEYYNINTKASIEWDEKDPRIIRPHLDHCAEMLRQSISCKADVTLMTYNRVKGYPKPLPDFSTRHKCRNLPSVLDWLKSRAIPAPPPEYAFPYAPDSRLFSKSPQPDVYLKMHPDAKTEYGRPVAEIVEI</sequence>
<dbReference type="AlphaFoldDB" id="A0A6A6RPP1"/>
<organism evidence="3 4">
    <name type="scientific">Massarina eburnea CBS 473.64</name>
    <dbReference type="NCBI Taxonomy" id="1395130"/>
    <lineage>
        <taxon>Eukaryota</taxon>
        <taxon>Fungi</taxon>
        <taxon>Dikarya</taxon>
        <taxon>Ascomycota</taxon>
        <taxon>Pezizomycotina</taxon>
        <taxon>Dothideomycetes</taxon>
        <taxon>Pleosporomycetidae</taxon>
        <taxon>Pleosporales</taxon>
        <taxon>Massarineae</taxon>
        <taxon>Massarinaceae</taxon>
        <taxon>Massarina</taxon>
    </lineage>
</organism>
<evidence type="ECO:0000256" key="1">
    <source>
        <dbReference type="ARBA" id="ARBA00004685"/>
    </source>
</evidence>
<proteinExistence type="inferred from homology"/>
<dbReference type="Proteomes" id="UP000799753">
    <property type="component" value="Unassembled WGS sequence"/>
</dbReference>
<evidence type="ECO:0008006" key="5">
    <source>
        <dbReference type="Google" id="ProtNLM"/>
    </source>
</evidence>
<keyword evidence="4" id="KW-1185">Reference proteome</keyword>
<dbReference type="PANTHER" id="PTHR33365">
    <property type="entry name" value="YALI0B05434P"/>
    <property type="match status" value="1"/>
</dbReference>
<name>A0A6A6RPP1_9PLEO</name>
<dbReference type="GO" id="GO:0043386">
    <property type="term" value="P:mycotoxin biosynthetic process"/>
    <property type="evidence" value="ECO:0007669"/>
    <property type="project" value="InterPro"/>
</dbReference>
<evidence type="ECO:0000256" key="2">
    <source>
        <dbReference type="ARBA" id="ARBA00035112"/>
    </source>
</evidence>
<reference evidence="3" key="1">
    <citation type="journal article" date="2020" name="Stud. Mycol.">
        <title>101 Dothideomycetes genomes: a test case for predicting lifestyles and emergence of pathogens.</title>
        <authorList>
            <person name="Haridas S."/>
            <person name="Albert R."/>
            <person name="Binder M."/>
            <person name="Bloem J."/>
            <person name="Labutti K."/>
            <person name="Salamov A."/>
            <person name="Andreopoulos B."/>
            <person name="Baker S."/>
            <person name="Barry K."/>
            <person name="Bills G."/>
            <person name="Bluhm B."/>
            <person name="Cannon C."/>
            <person name="Castanera R."/>
            <person name="Culley D."/>
            <person name="Daum C."/>
            <person name="Ezra D."/>
            <person name="Gonzalez J."/>
            <person name="Henrissat B."/>
            <person name="Kuo A."/>
            <person name="Liang C."/>
            <person name="Lipzen A."/>
            <person name="Lutzoni F."/>
            <person name="Magnuson J."/>
            <person name="Mondo S."/>
            <person name="Nolan M."/>
            <person name="Ohm R."/>
            <person name="Pangilinan J."/>
            <person name="Park H.-J."/>
            <person name="Ramirez L."/>
            <person name="Alfaro M."/>
            <person name="Sun H."/>
            <person name="Tritt A."/>
            <person name="Yoshinaga Y."/>
            <person name="Zwiers L.-H."/>
            <person name="Turgeon B."/>
            <person name="Goodwin S."/>
            <person name="Spatafora J."/>
            <person name="Crous P."/>
            <person name="Grigoriev I."/>
        </authorList>
    </citation>
    <scope>NUCLEOTIDE SEQUENCE</scope>
    <source>
        <strain evidence="3">CBS 473.64</strain>
    </source>
</reference>
<comment type="similarity">
    <text evidence="2">Belongs to the ustYa family.</text>
</comment>
<dbReference type="EMBL" id="MU006801">
    <property type="protein sequence ID" value="KAF2636004.1"/>
    <property type="molecule type" value="Genomic_DNA"/>
</dbReference>
<protein>
    <recommendedName>
        <fullName evidence="5">Cyclochlorotine biosynthesis protein O</fullName>
    </recommendedName>
</protein>